<gene>
    <name evidence="2" type="ORF">ACFFTR_37975</name>
</gene>
<evidence type="ECO:0000313" key="3">
    <source>
        <dbReference type="Proteomes" id="UP001589608"/>
    </source>
</evidence>
<dbReference type="InterPro" id="IPR025847">
    <property type="entry name" value="MEDS_domain"/>
</dbReference>
<sequence>MQDPRAALFGKHVNLAYSSDDDVREILTDFAQRAVTAGHRVVIFLDTDSAALAGRLATDVTGAAPGQCSLLRYGTGKSGSFGGALFGVADMLALLSRLAEETLQAGWPAISVAGEMTWTDRPAWTPTDLFAYEHQVNRFFGDPRVTGLCLYDRRRFGKELLARIKAVHPGPLLAFTLGGWGAHLRLTGELDASNAESLPSILELVAGAETVVMLDASELSFVDAAGAGHIVRFAASRPHHHTVVRCGRGVRQALQLVGAESVPSLVLRDRVIAAAAS</sequence>
<dbReference type="Proteomes" id="UP001589608">
    <property type="component" value="Unassembled WGS sequence"/>
</dbReference>
<dbReference type="EMBL" id="JBHMCA010000060">
    <property type="protein sequence ID" value="MFB9448900.1"/>
    <property type="molecule type" value="Genomic_DNA"/>
</dbReference>
<dbReference type="Pfam" id="PF14417">
    <property type="entry name" value="MEDS"/>
    <property type="match status" value="1"/>
</dbReference>
<evidence type="ECO:0000313" key="2">
    <source>
        <dbReference type="EMBL" id="MFB9448900.1"/>
    </source>
</evidence>
<proteinExistence type="predicted"/>
<dbReference type="InterPro" id="IPR036513">
    <property type="entry name" value="STAS_dom_sf"/>
</dbReference>
<dbReference type="Gene3D" id="3.30.750.24">
    <property type="entry name" value="STAS domain"/>
    <property type="match status" value="1"/>
</dbReference>
<dbReference type="SUPFAM" id="SSF52091">
    <property type="entry name" value="SpoIIaa-like"/>
    <property type="match status" value="1"/>
</dbReference>
<accession>A0ABV5MJ67</accession>
<dbReference type="PROSITE" id="PS50801">
    <property type="entry name" value="STAS"/>
    <property type="match status" value="1"/>
</dbReference>
<dbReference type="InterPro" id="IPR002645">
    <property type="entry name" value="STAS_dom"/>
</dbReference>
<dbReference type="CDD" id="cd07043">
    <property type="entry name" value="STAS_anti-anti-sigma_factors"/>
    <property type="match status" value="1"/>
</dbReference>
<organism evidence="2 3">
    <name type="scientific">Dactylosporangium vinaceum</name>
    <dbReference type="NCBI Taxonomy" id="53362"/>
    <lineage>
        <taxon>Bacteria</taxon>
        <taxon>Bacillati</taxon>
        <taxon>Actinomycetota</taxon>
        <taxon>Actinomycetes</taxon>
        <taxon>Micromonosporales</taxon>
        <taxon>Micromonosporaceae</taxon>
        <taxon>Dactylosporangium</taxon>
    </lineage>
</organism>
<name>A0ABV5MJ67_9ACTN</name>
<keyword evidence="3" id="KW-1185">Reference proteome</keyword>
<protein>
    <submittedName>
        <fullName evidence="2">MEDS domain-containing protein</fullName>
    </submittedName>
</protein>
<evidence type="ECO:0000259" key="1">
    <source>
        <dbReference type="PROSITE" id="PS50801"/>
    </source>
</evidence>
<feature type="domain" description="STAS" evidence="1">
    <location>
        <begin position="184"/>
        <end position="233"/>
    </location>
</feature>
<dbReference type="Pfam" id="PF13466">
    <property type="entry name" value="STAS_2"/>
    <property type="match status" value="1"/>
</dbReference>
<comment type="caution">
    <text evidence="2">The sequence shown here is derived from an EMBL/GenBank/DDBJ whole genome shotgun (WGS) entry which is preliminary data.</text>
</comment>
<dbReference type="RefSeq" id="WP_223093876.1">
    <property type="nucleotide sequence ID" value="NZ_CP061913.1"/>
</dbReference>
<dbReference type="InterPro" id="IPR058548">
    <property type="entry name" value="MlaB-like_STAS"/>
</dbReference>
<reference evidence="2 3" key="1">
    <citation type="submission" date="2024-09" db="EMBL/GenBank/DDBJ databases">
        <authorList>
            <person name="Sun Q."/>
            <person name="Mori K."/>
        </authorList>
    </citation>
    <scope>NUCLEOTIDE SEQUENCE [LARGE SCALE GENOMIC DNA]</scope>
    <source>
        <strain evidence="2 3">JCM 3307</strain>
    </source>
</reference>